<protein>
    <submittedName>
        <fullName evidence="1">DUF4919 domain-containing protein</fullName>
    </submittedName>
</protein>
<evidence type="ECO:0000313" key="2">
    <source>
        <dbReference type="Proteomes" id="UP001291999"/>
    </source>
</evidence>
<proteinExistence type="predicted"/>
<gene>
    <name evidence="1" type="ORF">SFC79_05985</name>
</gene>
<comment type="caution">
    <text evidence="1">The sequence shown here is derived from an EMBL/GenBank/DDBJ whole genome shotgun (WGS) entry which is preliminary data.</text>
</comment>
<name>A0ABU5K8M0_9ACTN</name>
<organism evidence="1 2">
    <name type="scientific">Nocardioides renjunii</name>
    <dbReference type="NCBI Taxonomy" id="3095075"/>
    <lineage>
        <taxon>Bacteria</taxon>
        <taxon>Bacillati</taxon>
        <taxon>Actinomycetota</taxon>
        <taxon>Actinomycetes</taxon>
        <taxon>Propionibacteriales</taxon>
        <taxon>Nocardioidaceae</taxon>
        <taxon>Nocardioides</taxon>
    </lineage>
</organism>
<dbReference type="RefSeq" id="WP_322423616.1">
    <property type="nucleotide sequence ID" value="NZ_JAXQPW010000001.1"/>
</dbReference>
<sequence>MTAHATEPSLGDLAATWAATRAPADLRALRDAVRASPGFDVGLDVVAAVSPALARGAHGEAASVVAALMPGAFFSPSAHAALAAAHAGMGDAVRATTERRLQALALKSIRSTGDGTRERPWTVIRLSDEYDVLRATRRTSREQALLTVDGRSLDRHLCDDGSEAWFEVGRLVRA</sequence>
<evidence type="ECO:0000313" key="1">
    <source>
        <dbReference type="EMBL" id="MDZ5661311.1"/>
    </source>
</evidence>
<reference evidence="1 2" key="1">
    <citation type="submission" date="2023-11" db="EMBL/GenBank/DDBJ databases">
        <title>Novel species in genus Nocardioides.</title>
        <authorList>
            <person name="Zhou H."/>
        </authorList>
    </citation>
    <scope>NUCLEOTIDE SEQUENCE [LARGE SCALE GENOMIC DNA]</scope>
    <source>
        <strain evidence="1 2">S-58</strain>
    </source>
</reference>
<dbReference type="Proteomes" id="UP001291999">
    <property type="component" value="Unassembled WGS sequence"/>
</dbReference>
<accession>A0ABU5K8M0</accession>
<keyword evidence="2" id="KW-1185">Reference proteome</keyword>
<dbReference type="EMBL" id="JAXQPW010000001">
    <property type="protein sequence ID" value="MDZ5661311.1"/>
    <property type="molecule type" value="Genomic_DNA"/>
</dbReference>